<dbReference type="Proteomes" id="UP000198923">
    <property type="component" value="Unassembled WGS sequence"/>
</dbReference>
<dbReference type="PANTHER" id="PTHR33453:SF34">
    <property type="entry name" value="RIBOSOME-INACTIVATING PROTEIN"/>
    <property type="match status" value="1"/>
</dbReference>
<dbReference type="InterPro" id="IPR018487">
    <property type="entry name" value="Hemopexin-like_repeat"/>
</dbReference>
<dbReference type="InterPro" id="IPR036041">
    <property type="entry name" value="Ribosome-inact_prot_sf"/>
</dbReference>
<dbReference type="InterPro" id="IPR016138">
    <property type="entry name" value="Ribosome_inactivat_prot_sub1"/>
</dbReference>
<dbReference type="STRING" id="504805.SAMN05421505_12422"/>
<keyword evidence="2" id="KW-1185">Reference proteome</keyword>
<name>A0A1G8FNY7_9ACTN</name>
<dbReference type="GO" id="GO:0017148">
    <property type="term" value="P:negative regulation of translation"/>
    <property type="evidence" value="ECO:0007669"/>
    <property type="project" value="InterPro"/>
</dbReference>
<evidence type="ECO:0000313" key="1">
    <source>
        <dbReference type="EMBL" id="SDH83799.1"/>
    </source>
</evidence>
<dbReference type="InterPro" id="IPR001574">
    <property type="entry name" value="Ribosome_inactivat_prot"/>
</dbReference>
<dbReference type="PRINTS" id="PR00396">
    <property type="entry name" value="SHIGARICIN"/>
</dbReference>
<dbReference type="PANTHER" id="PTHR33453">
    <property type="match status" value="1"/>
</dbReference>
<dbReference type="Gene3D" id="3.40.420.10">
    <property type="entry name" value="Ricin (A subunit), domain 1"/>
    <property type="match status" value="1"/>
</dbReference>
<evidence type="ECO:0000313" key="2">
    <source>
        <dbReference type="Proteomes" id="UP000198923"/>
    </source>
</evidence>
<dbReference type="GO" id="GO:0030598">
    <property type="term" value="F:rRNA N-glycosylase activity"/>
    <property type="evidence" value="ECO:0007669"/>
    <property type="project" value="InterPro"/>
</dbReference>
<dbReference type="EMBL" id="FNCN01000024">
    <property type="protein sequence ID" value="SDH83799.1"/>
    <property type="molecule type" value="Genomic_DNA"/>
</dbReference>
<protein>
    <submittedName>
        <fullName evidence="1">Hemopexin</fullName>
    </submittedName>
</protein>
<dbReference type="OrthoDB" id="9781691at2"/>
<accession>A0A1G8FNY7</accession>
<dbReference type="InterPro" id="IPR017989">
    <property type="entry name" value="Ribosome_inactivat_1/2"/>
</dbReference>
<dbReference type="Pfam" id="PF00045">
    <property type="entry name" value="Hemopexin"/>
    <property type="match status" value="3"/>
</dbReference>
<organism evidence="1 2">
    <name type="scientific">Sinosporangium album</name>
    <dbReference type="NCBI Taxonomy" id="504805"/>
    <lineage>
        <taxon>Bacteria</taxon>
        <taxon>Bacillati</taxon>
        <taxon>Actinomycetota</taxon>
        <taxon>Actinomycetes</taxon>
        <taxon>Streptosporangiales</taxon>
        <taxon>Streptosporangiaceae</taxon>
        <taxon>Sinosporangium</taxon>
    </lineage>
</organism>
<dbReference type="SMART" id="SM00120">
    <property type="entry name" value="HX"/>
    <property type="match status" value="8"/>
</dbReference>
<dbReference type="SUPFAM" id="SSF56371">
    <property type="entry name" value="Ribosome inactivating proteins (RIP)"/>
    <property type="match status" value="1"/>
</dbReference>
<dbReference type="AlphaFoldDB" id="A0A1G8FNY7"/>
<sequence length="738" mass="81852">MPLLAPIATLDLTREEGYEQDYRNFIRAIRIGVTNNGALRYADYGEGAARRIVYRMEENINLAERDAYFSVRMTVGGGSIDLYVRRDNLYNVGFAQVDAQGNARRFYYLGDDRDRQRMQALDWVPAGNLAEIGVGENYQDLERAAHVATDRTEITMSRESLVGRVNNLLETSPSTQDMAGGMLLLTEMVCEAARFYYISQAISTAWSEYRAVDPDTRRQMYELERRWHVIGLHLQARMENLLPVGDGRALPPLRVGSMTFSSVLEVAAALAIIYLKAVSGTSASSGRSARSADAVLAATGDGHIRYPLIDAAVNTLEGSQIAIFFQANETLAYDLAADAFLDGPWPISASWPGLSGTEFANGVSAATVVPDSQDIIWLFRGSQYVRYSAAQDRILVGPKEIYDGWPGLKDTSFVDYIDAAVKDPSGANALYLFRGPEVVHYNLDDDTISGPNLIKSALPGLEDTDFIHGVSAALACPGSPNEMWLFRDDEYLRYNTYECRMGVQPKPIAEGWSGFGNKLFIDRIDAALAHPTSVGEIWFFHDGYYVRFNTPNNVISHVTTPIADGWRGLKQYKDFSRRIDAALNKPGTSQAWLFHGHSYLTYDIENDSVYSGPYLIENGWPGLKSAGFDHVDAAVLVPGESDRAWLFKDDQYLRYNLTSNQVILGPKPIADGWAGLRGTGFDLRIDAAVRFTGPENHLWLFSGNSYVRYDVDNDSIVVGPKAIIDGWNFGFPFGDPPS</sequence>
<proteinExistence type="predicted"/>
<dbReference type="Gene3D" id="2.110.10.10">
    <property type="entry name" value="Hemopexin-like domain"/>
    <property type="match status" value="3"/>
</dbReference>
<dbReference type="RefSeq" id="WP_093172915.1">
    <property type="nucleotide sequence ID" value="NZ_FNCN01000024.1"/>
</dbReference>
<reference evidence="1 2" key="1">
    <citation type="submission" date="2016-10" db="EMBL/GenBank/DDBJ databases">
        <authorList>
            <person name="de Groot N.N."/>
        </authorList>
    </citation>
    <scope>NUCLEOTIDE SEQUENCE [LARGE SCALE GENOMIC DNA]</scope>
    <source>
        <strain evidence="1 2">CPCC 201354</strain>
    </source>
</reference>
<gene>
    <name evidence="1" type="ORF">SAMN05421505_12422</name>
</gene>
<dbReference type="SUPFAM" id="SSF50923">
    <property type="entry name" value="Hemopexin-like domain"/>
    <property type="match status" value="2"/>
</dbReference>
<dbReference type="InterPro" id="IPR036375">
    <property type="entry name" value="Hemopexin-like_dom_sf"/>
</dbReference>
<dbReference type="PROSITE" id="PS51642">
    <property type="entry name" value="HEMOPEXIN_2"/>
    <property type="match status" value="7"/>
</dbReference>
<dbReference type="Pfam" id="PF00161">
    <property type="entry name" value="RIP"/>
    <property type="match status" value="1"/>
</dbReference>